<accession>A0A1R3IMZ1</accession>
<comment type="caution">
    <text evidence="1">The sequence shown here is derived from an EMBL/GenBank/DDBJ whole genome shotgun (WGS) entry which is preliminary data.</text>
</comment>
<dbReference type="EMBL" id="AWUE01017906">
    <property type="protein sequence ID" value="OMO83959.1"/>
    <property type="molecule type" value="Genomic_DNA"/>
</dbReference>
<gene>
    <name evidence="1" type="ORF">COLO4_22305</name>
</gene>
<keyword evidence="2" id="KW-1185">Reference proteome</keyword>
<name>A0A1R3IMZ1_9ROSI</name>
<protein>
    <submittedName>
        <fullName evidence="1">Uncharacterized protein</fullName>
    </submittedName>
</protein>
<evidence type="ECO:0000313" key="2">
    <source>
        <dbReference type="Proteomes" id="UP000187203"/>
    </source>
</evidence>
<sequence>MAEALLTELLAQVVKETQLLFGVKREFRKLNLNMLMSKK</sequence>
<evidence type="ECO:0000313" key="1">
    <source>
        <dbReference type="EMBL" id="OMO83959.1"/>
    </source>
</evidence>
<reference evidence="2" key="1">
    <citation type="submission" date="2013-09" db="EMBL/GenBank/DDBJ databases">
        <title>Corchorus olitorius genome sequencing.</title>
        <authorList>
            <person name="Alam M."/>
            <person name="Haque M.S."/>
            <person name="Islam M.S."/>
            <person name="Emdad E.M."/>
            <person name="Islam M.M."/>
            <person name="Ahmed B."/>
            <person name="Halim A."/>
            <person name="Hossen Q.M.M."/>
            <person name="Hossain M.Z."/>
            <person name="Ahmed R."/>
            <person name="Khan M.M."/>
            <person name="Islam R."/>
            <person name="Rashid M.M."/>
            <person name="Khan S.A."/>
            <person name="Rahman M.S."/>
            <person name="Alam M."/>
            <person name="Yahiya A.S."/>
            <person name="Khan M.S."/>
            <person name="Azam M.S."/>
            <person name="Haque T."/>
            <person name="Lashkar M.Z.H."/>
            <person name="Akhand A.I."/>
            <person name="Morshed G."/>
            <person name="Roy S."/>
            <person name="Uddin K.S."/>
            <person name="Rabeya T."/>
            <person name="Hossain A.S."/>
            <person name="Chowdhury A."/>
            <person name="Snigdha A.R."/>
            <person name="Mortoza M.S."/>
            <person name="Matin S.A."/>
            <person name="Hoque S.M.E."/>
            <person name="Islam M.K."/>
            <person name="Roy D.K."/>
            <person name="Haider R."/>
            <person name="Moosa M.M."/>
            <person name="Elias S.M."/>
            <person name="Hasan A.M."/>
            <person name="Jahan S."/>
            <person name="Shafiuddin M."/>
            <person name="Mahmood N."/>
            <person name="Shommy N.S."/>
        </authorList>
    </citation>
    <scope>NUCLEOTIDE SEQUENCE [LARGE SCALE GENOMIC DNA]</scope>
    <source>
        <strain evidence="2">cv. O-4</strain>
    </source>
</reference>
<organism evidence="1 2">
    <name type="scientific">Corchorus olitorius</name>
    <dbReference type="NCBI Taxonomy" id="93759"/>
    <lineage>
        <taxon>Eukaryota</taxon>
        <taxon>Viridiplantae</taxon>
        <taxon>Streptophyta</taxon>
        <taxon>Embryophyta</taxon>
        <taxon>Tracheophyta</taxon>
        <taxon>Spermatophyta</taxon>
        <taxon>Magnoliopsida</taxon>
        <taxon>eudicotyledons</taxon>
        <taxon>Gunneridae</taxon>
        <taxon>Pentapetalae</taxon>
        <taxon>rosids</taxon>
        <taxon>malvids</taxon>
        <taxon>Malvales</taxon>
        <taxon>Malvaceae</taxon>
        <taxon>Grewioideae</taxon>
        <taxon>Apeibeae</taxon>
        <taxon>Corchorus</taxon>
    </lineage>
</organism>
<dbReference type="AlphaFoldDB" id="A0A1R3IMZ1"/>
<proteinExistence type="predicted"/>
<dbReference type="Proteomes" id="UP000187203">
    <property type="component" value="Unassembled WGS sequence"/>
</dbReference>